<evidence type="ECO:0000259" key="4">
    <source>
        <dbReference type="PROSITE" id="PS50115"/>
    </source>
</evidence>
<proteinExistence type="predicted"/>
<dbReference type="PANTHER" id="PTHR45705:SF7">
    <property type="entry name" value="ACTIVATING PROTEIN FOR ARF, PUTATIVE (AFU_ORTHOLOGUE AFUA_4G09120)-RELATED"/>
    <property type="match status" value="1"/>
</dbReference>
<gene>
    <name evidence="5" type="ORF">IF1G_03205</name>
</gene>
<dbReference type="SUPFAM" id="SSF46934">
    <property type="entry name" value="UBA-like"/>
    <property type="match status" value="1"/>
</dbReference>
<keyword evidence="1" id="KW-0863">Zinc-finger</keyword>
<keyword evidence="1" id="KW-0862">Zinc</keyword>
<evidence type="ECO:0000259" key="3">
    <source>
        <dbReference type="PROSITE" id="PS50030"/>
    </source>
</evidence>
<dbReference type="PRINTS" id="PR00405">
    <property type="entry name" value="REVINTRACTNG"/>
</dbReference>
<dbReference type="OrthoDB" id="10266696at2759"/>
<dbReference type="InterPro" id="IPR001164">
    <property type="entry name" value="ArfGAP_dom"/>
</dbReference>
<dbReference type="PROSITE" id="PS50115">
    <property type="entry name" value="ARFGAP"/>
    <property type="match status" value="1"/>
</dbReference>
<dbReference type="PANTHER" id="PTHR45705">
    <property type="entry name" value="FI20236P1"/>
    <property type="match status" value="1"/>
</dbReference>
<dbReference type="Gene3D" id="1.10.8.10">
    <property type="entry name" value="DNA helicase RuvA subunit, C-terminal domain"/>
    <property type="match status" value="1"/>
</dbReference>
<dbReference type="Proteomes" id="UP000315783">
    <property type="component" value="Unassembled WGS sequence"/>
</dbReference>
<dbReference type="FunFam" id="1.10.220.150:FF:000026">
    <property type="entry name" value="GTPase activating protein for Arf, putative"/>
    <property type="match status" value="1"/>
</dbReference>
<dbReference type="Pfam" id="PF01412">
    <property type="entry name" value="ArfGap"/>
    <property type="match status" value="1"/>
</dbReference>
<organism evidence="5 6">
    <name type="scientific">Cordyceps javanica</name>
    <dbReference type="NCBI Taxonomy" id="43265"/>
    <lineage>
        <taxon>Eukaryota</taxon>
        <taxon>Fungi</taxon>
        <taxon>Dikarya</taxon>
        <taxon>Ascomycota</taxon>
        <taxon>Pezizomycotina</taxon>
        <taxon>Sordariomycetes</taxon>
        <taxon>Hypocreomycetidae</taxon>
        <taxon>Hypocreales</taxon>
        <taxon>Cordycipitaceae</taxon>
        <taxon>Cordyceps</taxon>
    </lineage>
</organism>
<keyword evidence="1" id="KW-0479">Metal-binding</keyword>
<reference evidence="5 6" key="1">
    <citation type="journal article" date="2019" name="Appl. Microbiol. Biotechnol.">
        <title>Genome sequence of Isaria javanica and comparative genome analysis insights into family S53 peptidase evolution in fungal entomopathogens.</title>
        <authorList>
            <person name="Lin R."/>
            <person name="Zhang X."/>
            <person name="Xin B."/>
            <person name="Zou M."/>
            <person name="Gao Y."/>
            <person name="Qin F."/>
            <person name="Hu Q."/>
            <person name="Xie B."/>
            <person name="Cheng X."/>
        </authorList>
    </citation>
    <scope>NUCLEOTIDE SEQUENCE [LARGE SCALE GENOMIC DNA]</scope>
    <source>
        <strain evidence="5 6">IJ1G</strain>
    </source>
</reference>
<feature type="region of interest" description="Disordered" evidence="2">
    <location>
        <begin position="283"/>
        <end position="302"/>
    </location>
</feature>
<dbReference type="InterPro" id="IPR009060">
    <property type="entry name" value="UBA-like_sf"/>
</dbReference>
<feature type="domain" description="UBA" evidence="3">
    <location>
        <begin position="199"/>
        <end position="242"/>
    </location>
</feature>
<feature type="domain" description="Arf-GAP" evidence="4">
    <location>
        <begin position="15"/>
        <end position="139"/>
    </location>
</feature>
<dbReference type="GO" id="GO:0005737">
    <property type="term" value="C:cytoplasm"/>
    <property type="evidence" value="ECO:0007669"/>
    <property type="project" value="TreeGrafter"/>
</dbReference>
<evidence type="ECO:0000256" key="2">
    <source>
        <dbReference type="SAM" id="MobiDB-lite"/>
    </source>
</evidence>
<dbReference type="GO" id="GO:0008270">
    <property type="term" value="F:zinc ion binding"/>
    <property type="evidence" value="ECO:0007669"/>
    <property type="project" value="UniProtKB-KW"/>
</dbReference>
<dbReference type="SMART" id="SM00105">
    <property type="entry name" value="ArfGap"/>
    <property type="match status" value="1"/>
</dbReference>
<accession>A0A545W5T1</accession>
<dbReference type="InterPro" id="IPR015940">
    <property type="entry name" value="UBA"/>
</dbReference>
<evidence type="ECO:0000313" key="6">
    <source>
        <dbReference type="Proteomes" id="UP000315783"/>
    </source>
</evidence>
<dbReference type="STRING" id="43265.A0A545W5T1"/>
<dbReference type="Gene3D" id="1.10.220.150">
    <property type="entry name" value="Arf GTPase activating protein"/>
    <property type="match status" value="1"/>
</dbReference>
<dbReference type="CDD" id="cd08204">
    <property type="entry name" value="ArfGap"/>
    <property type="match status" value="1"/>
</dbReference>
<protein>
    <submittedName>
        <fullName evidence="5">GTPase activating protein for Arf</fullName>
    </submittedName>
</protein>
<feature type="compositionally biased region" description="Polar residues" evidence="2">
    <location>
        <begin position="482"/>
        <end position="503"/>
    </location>
</feature>
<dbReference type="InterPro" id="IPR038508">
    <property type="entry name" value="ArfGAP_dom_sf"/>
</dbReference>
<keyword evidence="6" id="KW-1185">Reference proteome</keyword>
<dbReference type="PROSITE" id="PS50030">
    <property type="entry name" value="UBA"/>
    <property type="match status" value="1"/>
</dbReference>
<name>A0A545W5T1_9HYPO</name>
<evidence type="ECO:0000313" key="5">
    <source>
        <dbReference type="EMBL" id="TQV97462.1"/>
    </source>
</evidence>
<dbReference type="InterPro" id="IPR051718">
    <property type="entry name" value="ARF_GTPase-activating"/>
</dbReference>
<dbReference type="GO" id="GO:0005096">
    <property type="term" value="F:GTPase activator activity"/>
    <property type="evidence" value="ECO:0007669"/>
    <property type="project" value="InterPro"/>
</dbReference>
<dbReference type="EMBL" id="SPUK01000004">
    <property type="protein sequence ID" value="TQV97462.1"/>
    <property type="molecule type" value="Genomic_DNA"/>
</dbReference>
<feature type="region of interest" description="Disordered" evidence="2">
    <location>
        <begin position="482"/>
        <end position="515"/>
    </location>
</feature>
<feature type="region of interest" description="Disordered" evidence="2">
    <location>
        <begin position="126"/>
        <end position="196"/>
    </location>
</feature>
<sequence length="690" mass="74811">MSGIVSKRQQARNEKQLQELVQTVPGNNICADCYARNPAWASWSLGVFLCMRCGAIHRKLGTHISKVKSLSMDSWSNEQVDNMRKVGNTASNRIYNPENKQPPVPIDADEADSAMERFIRQKYIHNVAAQTSKPRNRSPISDEGTPPPLPPKNSKFGFRAAFSRSKTIPSRSPSDHAPNSPPLTNKPSKVFGATVDYDAPDETDKKLAKLQDMGFQNSQRNSIVLKGVSGDVERAVEALVRLGEGDRPPPAPPKEKTLRATRSLTPMMPNSVGTTGGLTVIKRSETDRPTTSSTTSTNPFDMLNRAQPQTAQSTGSLQTTNPYGAPTNLFGSISAQASPIDQAFQNMAISRQQTGASPNGAGLSLPMPPQLPVYGHSAPSSPQPQYGMGLSPNAGYSFITQQQNNLQSQVTGHNPYFSQSVPAVQQHQPLPQQQQLYAAQSGMMLNTNQIGGQMASNPFLRSPTRVASPPPLGQISETATFSTSPLPLASPGTNPFFTTQASMPSPGLQQQQQQQQQYMQTQQMYQAQAQQQPQQFAQQTLQQQAFPQQASQQQQQVFQQQQVYQHYQVPRHDKASIMALYGQSPKPQLQAQAQAQSIPENQAVNAFAAPGVPVGLQQPRSVSQPLPGTNPFAASVQQAGSVAPVGASTEGYKTGRQISRESVNLGLDMAWTTNGRHSPDAFASLSARHV</sequence>
<evidence type="ECO:0000256" key="1">
    <source>
        <dbReference type="PROSITE-ProRule" id="PRU00288"/>
    </source>
</evidence>
<dbReference type="AlphaFoldDB" id="A0A545W5T1"/>
<dbReference type="SUPFAM" id="SSF57863">
    <property type="entry name" value="ArfGap/RecO-like zinc finger"/>
    <property type="match status" value="1"/>
</dbReference>
<comment type="caution">
    <text evidence="5">The sequence shown here is derived from an EMBL/GenBank/DDBJ whole genome shotgun (WGS) entry which is preliminary data.</text>
</comment>
<dbReference type="InterPro" id="IPR037278">
    <property type="entry name" value="ARFGAP/RecO"/>
</dbReference>